<feature type="domain" description="AMP-dependent synthetase/ligase" evidence="4">
    <location>
        <begin position="27"/>
        <end position="404"/>
    </location>
</feature>
<keyword evidence="7" id="KW-1185">Reference proteome</keyword>
<comment type="subcellular location">
    <subcellularLocation>
        <location evidence="1">Peroxisome</location>
    </subcellularLocation>
</comment>
<evidence type="ECO:0008006" key="8">
    <source>
        <dbReference type="Google" id="ProtNLM"/>
    </source>
</evidence>
<evidence type="ECO:0000256" key="3">
    <source>
        <dbReference type="ARBA" id="ARBA00023140"/>
    </source>
</evidence>
<reference evidence="6 7" key="1">
    <citation type="journal article" date="2017" name="Curr. Biol.">
        <title>Genome architecture and evolution of a unichromosomal asexual nematode.</title>
        <authorList>
            <person name="Fradin H."/>
            <person name="Zegar C."/>
            <person name="Gutwein M."/>
            <person name="Lucas J."/>
            <person name="Kovtun M."/>
            <person name="Corcoran D."/>
            <person name="Baugh L.R."/>
            <person name="Kiontke K."/>
            <person name="Gunsalus K."/>
            <person name="Fitch D.H."/>
            <person name="Piano F."/>
        </authorList>
    </citation>
    <scope>NUCLEOTIDE SEQUENCE [LARGE SCALE GENOMIC DNA]</scope>
    <source>
        <strain evidence="6">PF1309</strain>
    </source>
</reference>
<comment type="similarity">
    <text evidence="2">Belongs to the ATP-dependent AMP-binding enzyme family.</text>
</comment>
<comment type="caution">
    <text evidence="6">The sequence shown here is derived from an EMBL/GenBank/DDBJ whole genome shotgun (WGS) entry which is preliminary data.</text>
</comment>
<dbReference type="STRING" id="2018661.A0A2A2JJK5"/>
<protein>
    <recommendedName>
        <fullName evidence="8">AMP-dependent synthetase/ligase domain-containing protein</fullName>
    </recommendedName>
</protein>
<dbReference type="EMBL" id="LIAE01010401">
    <property type="protein sequence ID" value="PAV61732.1"/>
    <property type="molecule type" value="Genomic_DNA"/>
</dbReference>
<proteinExistence type="inferred from homology"/>
<accession>A0A2A2JJK5</accession>
<dbReference type="InterPro" id="IPR000873">
    <property type="entry name" value="AMP-dep_synth/lig_dom"/>
</dbReference>
<dbReference type="Gene3D" id="2.30.38.10">
    <property type="entry name" value="Luciferase, Domain 3"/>
    <property type="match status" value="1"/>
</dbReference>
<evidence type="ECO:0000259" key="5">
    <source>
        <dbReference type="Pfam" id="PF13193"/>
    </source>
</evidence>
<dbReference type="InterPro" id="IPR025110">
    <property type="entry name" value="AMP-bd_C"/>
</dbReference>
<dbReference type="PROSITE" id="PS00455">
    <property type="entry name" value="AMP_BINDING"/>
    <property type="match status" value="1"/>
</dbReference>
<evidence type="ECO:0000313" key="7">
    <source>
        <dbReference type="Proteomes" id="UP000218231"/>
    </source>
</evidence>
<dbReference type="AlphaFoldDB" id="A0A2A2JJK5"/>
<dbReference type="SUPFAM" id="SSF56801">
    <property type="entry name" value="Acetyl-CoA synthetase-like"/>
    <property type="match status" value="1"/>
</dbReference>
<dbReference type="InterPro" id="IPR045851">
    <property type="entry name" value="AMP-bd_C_sf"/>
</dbReference>
<dbReference type="FunFam" id="3.30.300.30:FF:000007">
    <property type="entry name" value="4-coumarate--CoA ligase 2"/>
    <property type="match status" value="1"/>
</dbReference>
<dbReference type="Pfam" id="PF13193">
    <property type="entry name" value="AMP-binding_C"/>
    <property type="match status" value="1"/>
</dbReference>
<evidence type="ECO:0000259" key="4">
    <source>
        <dbReference type="Pfam" id="PF00501"/>
    </source>
</evidence>
<dbReference type="OrthoDB" id="10253869at2759"/>
<organism evidence="6 7">
    <name type="scientific">Diploscapter pachys</name>
    <dbReference type="NCBI Taxonomy" id="2018661"/>
    <lineage>
        <taxon>Eukaryota</taxon>
        <taxon>Metazoa</taxon>
        <taxon>Ecdysozoa</taxon>
        <taxon>Nematoda</taxon>
        <taxon>Chromadorea</taxon>
        <taxon>Rhabditida</taxon>
        <taxon>Rhabditina</taxon>
        <taxon>Rhabditomorpha</taxon>
        <taxon>Rhabditoidea</taxon>
        <taxon>Rhabditidae</taxon>
        <taxon>Diploscapter</taxon>
    </lineage>
</organism>
<dbReference type="Proteomes" id="UP000218231">
    <property type="component" value="Unassembled WGS sequence"/>
</dbReference>
<dbReference type="PANTHER" id="PTHR24096">
    <property type="entry name" value="LONG-CHAIN-FATTY-ACID--COA LIGASE"/>
    <property type="match status" value="1"/>
</dbReference>
<dbReference type="GO" id="GO:0016405">
    <property type="term" value="F:CoA-ligase activity"/>
    <property type="evidence" value="ECO:0007669"/>
    <property type="project" value="TreeGrafter"/>
</dbReference>
<dbReference type="GO" id="GO:0005777">
    <property type="term" value="C:peroxisome"/>
    <property type="evidence" value="ECO:0007669"/>
    <property type="project" value="UniProtKB-SubCell"/>
</dbReference>
<keyword evidence="3" id="KW-0576">Peroxisome</keyword>
<name>A0A2A2JJK5_9BILA</name>
<dbReference type="PANTHER" id="PTHR24096:SF422">
    <property type="entry name" value="BCDNA.GH02901"/>
    <property type="match status" value="1"/>
</dbReference>
<dbReference type="Gene3D" id="3.40.50.980">
    <property type="match status" value="2"/>
</dbReference>
<evidence type="ECO:0000313" key="6">
    <source>
        <dbReference type="EMBL" id="PAV61732.1"/>
    </source>
</evidence>
<evidence type="ECO:0000256" key="2">
    <source>
        <dbReference type="ARBA" id="ARBA00006432"/>
    </source>
</evidence>
<dbReference type="Gene3D" id="3.30.300.30">
    <property type="match status" value="1"/>
</dbReference>
<evidence type="ECO:0000256" key="1">
    <source>
        <dbReference type="ARBA" id="ARBA00004275"/>
    </source>
</evidence>
<gene>
    <name evidence="6" type="ORF">WR25_11153</name>
</gene>
<feature type="domain" description="AMP-binding enzyme C-terminal" evidence="5">
    <location>
        <begin position="454"/>
        <end position="529"/>
    </location>
</feature>
<sequence length="546" mass="60306">MTIFHSSYPSLPVPDQPYHKMLISAIERQIHTPGANKVAFIHAEDSKNVITYEKLLNTSKAVGTYLHSIGFEKNIACAVVANVWQYPAFFLGVAMNGGAVSGASALFTDYELERQFKDSKCMVVLTSADQLAKVEKAAKGCTDIRAIIVIGGTGNGSNTVSWDSVASTPIRTIPEPKIDIYNDLVILPYSSGTTGPPKGVMLSHFNLACMMELHAYTDIQKNAKVLDENWDYEREKILLFLPFYHAFGFGLLNFSLLRGSCGIIFKHFEPPLFLKNIQEHKIRMIALVPPILVFLAKHPACDKFDLSSMEAIICGAAPAGREICEEAQKRYPKLRLIRQGYGMTECTMASHVPDFSLEQPFGCVGKLLPNLMMKIIDTDTGKELGVGERGEICVKGPTVMLGYFCRDEATKNTLRDGWLHTGDIGYADKDGNVFIVDRLKELIKVKGYQVPPAELEDLLLTHPGILDAAVIGIPDRDVGEKVKAYVVKKDNALIEADVIKFVESKVSPYKRLTAGVEFIKEIPKSAAGKILRRFLRDQAAQATSKI</sequence>
<dbReference type="CDD" id="cd05911">
    <property type="entry name" value="Firefly_Luc_like"/>
    <property type="match status" value="1"/>
</dbReference>
<dbReference type="InterPro" id="IPR020845">
    <property type="entry name" value="AMP-binding_CS"/>
</dbReference>
<dbReference type="Pfam" id="PF00501">
    <property type="entry name" value="AMP-binding"/>
    <property type="match status" value="1"/>
</dbReference>